<gene>
    <name evidence="3" type="ORF">JOC31_001388</name>
</gene>
<keyword evidence="3" id="KW-0540">Nuclease</keyword>
<reference evidence="3 4" key="1">
    <citation type="submission" date="2021-01" db="EMBL/GenBank/DDBJ databases">
        <title>Genomic Encyclopedia of Type Strains, Phase IV (KMG-IV): sequencing the most valuable type-strain genomes for metagenomic binning, comparative biology and taxonomic classification.</title>
        <authorList>
            <person name="Goeker M."/>
        </authorList>
    </citation>
    <scope>NUCLEOTIDE SEQUENCE [LARGE SCALE GENOMIC DNA]</scope>
    <source>
        <strain evidence="3 4">DSM 27513</strain>
    </source>
</reference>
<dbReference type="PANTHER" id="PTHR34477:SF1">
    <property type="entry name" value="UPF0213 PROTEIN YHBQ"/>
    <property type="match status" value="1"/>
</dbReference>
<dbReference type="PANTHER" id="PTHR34477">
    <property type="entry name" value="UPF0213 PROTEIN YHBQ"/>
    <property type="match status" value="1"/>
</dbReference>
<dbReference type="Gene3D" id="3.40.1440.10">
    <property type="entry name" value="GIY-YIG endonuclease"/>
    <property type="match status" value="1"/>
</dbReference>
<dbReference type="GO" id="GO:0004519">
    <property type="term" value="F:endonuclease activity"/>
    <property type="evidence" value="ECO:0007669"/>
    <property type="project" value="UniProtKB-KW"/>
</dbReference>
<dbReference type="InterPro" id="IPR050190">
    <property type="entry name" value="UPF0213_domain"/>
</dbReference>
<organism evidence="3 4">
    <name type="scientific">Streptococcus saliviloxodontae</name>
    <dbReference type="NCBI Taxonomy" id="1349416"/>
    <lineage>
        <taxon>Bacteria</taxon>
        <taxon>Bacillati</taxon>
        <taxon>Bacillota</taxon>
        <taxon>Bacilli</taxon>
        <taxon>Lactobacillales</taxon>
        <taxon>Streptococcaceae</taxon>
        <taxon>Streptococcus</taxon>
    </lineage>
</organism>
<comment type="similarity">
    <text evidence="1">Belongs to the UPF0213 family.</text>
</comment>
<keyword evidence="3" id="KW-0378">Hydrolase</keyword>
<protein>
    <submittedName>
        <fullName evidence="3">Endonuclease</fullName>
    </submittedName>
</protein>
<dbReference type="PROSITE" id="PS50164">
    <property type="entry name" value="GIY_YIG"/>
    <property type="match status" value="1"/>
</dbReference>
<keyword evidence="3" id="KW-0255">Endonuclease</keyword>
<evidence type="ECO:0000256" key="1">
    <source>
        <dbReference type="ARBA" id="ARBA00007435"/>
    </source>
</evidence>
<accession>A0ABS2PMA3</accession>
<proteinExistence type="inferred from homology"/>
<evidence type="ECO:0000259" key="2">
    <source>
        <dbReference type="PROSITE" id="PS50164"/>
    </source>
</evidence>
<evidence type="ECO:0000313" key="4">
    <source>
        <dbReference type="Proteomes" id="UP000809081"/>
    </source>
</evidence>
<keyword evidence="4" id="KW-1185">Reference proteome</keyword>
<dbReference type="SUPFAM" id="SSF82771">
    <property type="entry name" value="GIY-YIG endonuclease"/>
    <property type="match status" value="1"/>
</dbReference>
<dbReference type="Proteomes" id="UP000809081">
    <property type="component" value="Unassembled WGS sequence"/>
</dbReference>
<name>A0ABS2PMA3_9STRE</name>
<evidence type="ECO:0000313" key="3">
    <source>
        <dbReference type="EMBL" id="MBM7636564.1"/>
    </source>
</evidence>
<dbReference type="InterPro" id="IPR035901">
    <property type="entry name" value="GIY-YIG_endonuc_sf"/>
</dbReference>
<dbReference type="EMBL" id="JAFBEI010000028">
    <property type="protein sequence ID" value="MBM7636564.1"/>
    <property type="molecule type" value="Genomic_DNA"/>
</dbReference>
<dbReference type="CDD" id="cd10456">
    <property type="entry name" value="GIY-YIG_UPF0213"/>
    <property type="match status" value="1"/>
</dbReference>
<dbReference type="InterPro" id="IPR000305">
    <property type="entry name" value="GIY-YIG_endonuc"/>
</dbReference>
<dbReference type="Pfam" id="PF01541">
    <property type="entry name" value="GIY-YIG"/>
    <property type="match status" value="1"/>
</dbReference>
<feature type="domain" description="GIY-YIG" evidence="2">
    <location>
        <begin position="17"/>
        <end position="92"/>
    </location>
</feature>
<comment type="caution">
    <text evidence="3">The sequence shown here is derived from an EMBL/GenBank/DDBJ whole genome shotgun (WGS) entry which is preliminary data.</text>
</comment>
<sequence length="101" mass="11950">MRFILVKMAEQTKMTPQKAYMYVVECADKTLYTGYTTDIERRIKTHNAGKGAKYTKTRRPVKLLYWEEHPSKSAAMSAESYFKQKTRKQKLDYIEKHTSVF</sequence>